<dbReference type="Proteomes" id="UP001187343">
    <property type="component" value="Unassembled WGS sequence"/>
</dbReference>
<protein>
    <submittedName>
        <fullName evidence="2">Uncharacterized protein</fullName>
    </submittedName>
</protein>
<evidence type="ECO:0000313" key="2">
    <source>
        <dbReference type="EMBL" id="KAK2898223.1"/>
    </source>
</evidence>
<gene>
    <name evidence="2" type="ORF">Q8A67_009641</name>
</gene>
<feature type="compositionally biased region" description="Polar residues" evidence="1">
    <location>
        <begin position="110"/>
        <end position="129"/>
    </location>
</feature>
<dbReference type="AlphaFoldDB" id="A0AA88PRE6"/>
<dbReference type="EMBL" id="JAUYZG010000009">
    <property type="protein sequence ID" value="KAK2898223.1"/>
    <property type="molecule type" value="Genomic_DNA"/>
</dbReference>
<feature type="region of interest" description="Disordered" evidence="1">
    <location>
        <begin position="95"/>
        <end position="154"/>
    </location>
</feature>
<proteinExistence type="predicted"/>
<keyword evidence="3" id="KW-1185">Reference proteome</keyword>
<accession>A0AA88PRE6</accession>
<sequence>MKNKQKKQYFAQYGRKEETGNSISRTQLEQITATSPELKSNISKYQPPEFSDRPVVFVPSEKGAQSKCGLSSSADAIDHYMISSVDALKERHKTTMRSNDESVPFDSRKQITATSPEASCVSMKSTDSKYQPPEFSDESVPFDSSVERPSLADSVSHCMNSSVDALKERHKTNMKSKESRLQTEETQFRTLWSFQDDTRTKKIFV</sequence>
<organism evidence="2 3">
    <name type="scientific">Cirrhinus molitorella</name>
    <name type="common">mud carp</name>
    <dbReference type="NCBI Taxonomy" id="172907"/>
    <lineage>
        <taxon>Eukaryota</taxon>
        <taxon>Metazoa</taxon>
        <taxon>Chordata</taxon>
        <taxon>Craniata</taxon>
        <taxon>Vertebrata</taxon>
        <taxon>Euteleostomi</taxon>
        <taxon>Actinopterygii</taxon>
        <taxon>Neopterygii</taxon>
        <taxon>Teleostei</taxon>
        <taxon>Ostariophysi</taxon>
        <taxon>Cypriniformes</taxon>
        <taxon>Cyprinidae</taxon>
        <taxon>Labeoninae</taxon>
        <taxon>Labeonini</taxon>
        <taxon>Cirrhinus</taxon>
    </lineage>
</organism>
<comment type="caution">
    <text evidence="2">The sequence shown here is derived from an EMBL/GenBank/DDBJ whole genome shotgun (WGS) entry which is preliminary data.</text>
</comment>
<reference evidence="2" key="1">
    <citation type="submission" date="2023-08" db="EMBL/GenBank/DDBJ databases">
        <title>Chromosome-level Genome Assembly of mud carp (Cirrhinus molitorella).</title>
        <authorList>
            <person name="Liu H."/>
        </authorList>
    </citation>
    <scope>NUCLEOTIDE SEQUENCE</scope>
    <source>
        <strain evidence="2">Prfri</strain>
        <tissue evidence="2">Muscle</tissue>
    </source>
</reference>
<feature type="region of interest" description="Disordered" evidence="1">
    <location>
        <begin position="1"/>
        <end position="22"/>
    </location>
</feature>
<name>A0AA88PRE6_9TELE</name>
<evidence type="ECO:0000256" key="1">
    <source>
        <dbReference type="SAM" id="MobiDB-lite"/>
    </source>
</evidence>
<evidence type="ECO:0000313" key="3">
    <source>
        <dbReference type="Proteomes" id="UP001187343"/>
    </source>
</evidence>